<dbReference type="Pfam" id="PF13379">
    <property type="entry name" value="NMT1_2"/>
    <property type="match status" value="1"/>
</dbReference>
<keyword evidence="3" id="KW-1003">Cell membrane</keyword>
<comment type="subcellular location">
    <subcellularLocation>
        <location evidence="1">Endomembrane system</location>
    </subcellularLocation>
</comment>
<evidence type="ECO:0000256" key="4">
    <source>
        <dbReference type="ARBA" id="ARBA00022519"/>
    </source>
</evidence>
<dbReference type="RefSeq" id="WP_140597055.1">
    <property type="nucleotide sequence ID" value="NZ_VFWZ01000009.1"/>
</dbReference>
<dbReference type="InterPro" id="IPR044527">
    <property type="entry name" value="NrtA/CpmA_ABC-bd_dom"/>
</dbReference>
<keyword evidence="2" id="KW-0813">Transport</keyword>
<dbReference type="EMBL" id="VFWZ01000009">
    <property type="protein sequence ID" value="TPN82203.1"/>
    <property type="molecule type" value="Genomic_DNA"/>
</dbReference>
<accession>A0A504J3N7</accession>
<dbReference type="OrthoDB" id="9815454at2"/>
<proteinExistence type="predicted"/>
<name>A0A504J3N7_9FLAO</name>
<comment type="caution">
    <text evidence="6">The sequence shown here is derived from an EMBL/GenBank/DDBJ whole genome shotgun (WGS) entry which is preliminary data.</text>
</comment>
<evidence type="ECO:0000256" key="2">
    <source>
        <dbReference type="ARBA" id="ARBA00022448"/>
    </source>
</evidence>
<evidence type="ECO:0000313" key="7">
    <source>
        <dbReference type="Proteomes" id="UP000315540"/>
    </source>
</evidence>
<dbReference type="PROSITE" id="PS51257">
    <property type="entry name" value="PROKAR_LIPOPROTEIN"/>
    <property type="match status" value="1"/>
</dbReference>
<protein>
    <submittedName>
        <fullName evidence="6">ABC transporter substrate-binding protein</fullName>
    </submittedName>
</protein>
<evidence type="ECO:0000256" key="1">
    <source>
        <dbReference type="ARBA" id="ARBA00004308"/>
    </source>
</evidence>
<organism evidence="6 7">
    <name type="scientific">Aquimarina algicola</name>
    <dbReference type="NCBI Taxonomy" id="2589995"/>
    <lineage>
        <taxon>Bacteria</taxon>
        <taxon>Pseudomonadati</taxon>
        <taxon>Bacteroidota</taxon>
        <taxon>Flavobacteriia</taxon>
        <taxon>Flavobacteriales</taxon>
        <taxon>Flavobacteriaceae</taxon>
        <taxon>Aquimarina</taxon>
    </lineage>
</organism>
<dbReference type="PANTHER" id="PTHR30024">
    <property type="entry name" value="ALIPHATIC SULFONATES-BINDING PROTEIN-RELATED"/>
    <property type="match status" value="1"/>
</dbReference>
<keyword evidence="4" id="KW-0997">Cell inner membrane</keyword>
<dbReference type="Proteomes" id="UP000315540">
    <property type="component" value="Unassembled WGS sequence"/>
</dbReference>
<keyword evidence="5" id="KW-0472">Membrane</keyword>
<dbReference type="CDD" id="cd13553">
    <property type="entry name" value="PBP2_NrtA_CpmA_like"/>
    <property type="match status" value="1"/>
</dbReference>
<dbReference type="AlphaFoldDB" id="A0A504J3N7"/>
<evidence type="ECO:0000313" key="6">
    <source>
        <dbReference type="EMBL" id="TPN82203.1"/>
    </source>
</evidence>
<keyword evidence="7" id="KW-1185">Reference proteome</keyword>
<dbReference type="GO" id="GO:0012505">
    <property type="term" value="C:endomembrane system"/>
    <property type="evidence" value="ECO:0007669"/>
    <property type="project" value="UniProtKB-SubCell"/>
</dbReference>
<reference evidence="6 7" key="1">
    <citation type="submission" date="2019-06" db="EMBL/GenBank/DDBJ databases">
        <authorList>
            <person name="Meng X."/>
        </authorList>
    </citation>
    <scope>NUCLEOTIDE SEQUENCE [LARGE SCALE GENOMIC DNA]</scope>
    <source>
        <strain evidence="6 7">M625</strain>
    </source>
</reference>
<sequence>MKKTHLRITLIVSLILIVSCTGGKKKNIASSITSEEENSQLLIEKPQLTFGFIKLTDMAPLAIAKEKGFFEDEGLFVSVEAQSNWKNILDRVIDGQLDGSHMLAGQPIAASVGFGRQAELITPFSMDLNGNGITVSNDVWSKMKSNVPVGEDGKLIHPISAEALKPVIDSYKNNGKPFKMGMVFPVSTHNYELRYWLAAAGIHPGMYSKSNIQGQIDADVLLSVTPPPQMPATLEAGTIHGYCVGEPWNQQAVFKGIGVPVVTNYDIWKNNPEKVFVMTKKFVEQYPNTAVAVTKALIRAGKWLDTPGNREEAVEILSMSEYVGADEVVLANSMTGTFEFEKGDKRDMPDFNVFYRHHATYPFYSDGIWFLTQMRRWGQIPESKPTEWYDSKIKEIYKPDIWTKAADILVEEGYLEASELPKTDGYKPATTDFIDGKKYDAKDPLGYINSFSIGNKDNKTSDVQ</sequence>
<gene>
    <name evidence="6" type="ORF">FHK87_22525</name>
</gene>
<evidence type="ECO:0000256" key="5">
    <source>
        <dbReference type="ARBA" id="ARBA00023136"/>
    </source>
</evidence>
<dbReference type="SUPFAM" id="SSF53850">
    <property type="entry name" value="Periplasmic binding protein-like II"/>
    <property type="match status" value="1"/>
</dbReference>
<dbReference type="Gene3D" id="3.40.190.10">
    <property type="entry name" value="Periplasmic binding protein-like II"/>
    <property type="match status" value="2"/>
</dbReference>
<dbReference type="PANTHER" id="PTHR30024:SF43">
    <property type="entry name" value="BLL4572 PROTEIN"/>
    <property type="match status" value="1"/>
</dbReference>
<evidence type="ECO:0000256" key="3">
    <source>
        <dbReference type="ARBA" id="ARBA00022475"/>
    </source>
</evidence>